<dbReference type="SUPFAM" id="SSF51445">
    <property type="entry name" value="(Trans)glycosidases"/>
    <property type="match status" value="1"/>
</dbReference>
<dbReference type="SUPFAM" id="SSF51011">
    <property type="entry name" value="Glycosyl hydrolase domain"/>
    <property type="match status" value="1"/>
</dbReference>
<dbReference type="PANTHER" id="PTHR11069:SF23">
    <property type="entry name" value="LYSOSOMAL ACID GLUCOSYLCERAMIDASE"/>
    <property type="match status" value="1"/>
</dbReference>
<dbReference type="Gene3D" id="3.20.20.80">
    <property type="entry name" value="Glycosidases"/>
    <property type="match status" value="1"/>
</dbReference>
<evidence type="ECO:0000259" key="6">
    <source>
        <dbReference type="Pfam" id="PF17189"/>
    </source>
</evidence>
<dbReference type="PANTHER" id="PTHR11069">
    <property type="entry name" value="GLUCOSYLCERAMIDASE"/>
    <property type="match status" value="1"/>
</dbReference>
<dbReference type="GO" id="GO:0004348">
    <property type="term" value="F:glucosylceramidase activity"/>
    <property type="evidence" value="ECO:0007669"/>
    <property type="project" value="InterPro"/>
</dbReference>
<evidence type="ECO:0000256" key="1">
    <source>
        <dbReference type="ARBA" id="ARBA00005382"/>
    </source>
</evidence>
<evidence type="ECO:0000256" key="2">
    <source>
        <dbReference type="ARBA" id="ARBA00022729"/>
    </source>
</evidence>
<keyword evidence="2 4" id="KW-0732">Signal</keyword>
<dbReference type="GO" id="GO:0016020">
    <property type="term" value="C:membrane"/>
    <property type="evidence" value="ECO:0007669"/>
    <property type="project" value="GOC"/>
</dbReference>
<comment type="similarity">
    <text evidence="1">Belongs to the glycosyl hydrolase 30 family.</text>
</comment>
<feature type="signal peptide" evidence="4">
    <location>
        <begin position="1"/>
        <end position="23"/>
    </location>
</feature>
<dbReference type="InterPro" id="IPR039514">
    <property type="entry name" value="6GAL-like"/>
</dbReference>
<comment type="caution">
    <text evidence="7">The sequence shown here is derived from an EMBL/GenBank/DDBJ whole genome shotgun (WGS) entry which is preliminary data.</text>
</comment>
<proteinExistence type="inferred from homology"/>
<dbReference type="InterPro" id="IPR001139">
    <property type="entry name" value="Glyco_hydro_30"/>
</dbReference>
<dbReference type="OrthoDB" id="2012278at2759"/>
<evidence type="ECO:0000313" key="8">
    <source>
        <dbReference type="Proteomes" id="UP000469558"/>
    </source>
</evidence>
<feature type="domain" description="Endo-beta-1,6-galactanase-like" evidence="5">
    <location>
        <begin position="113"/>
        <end position="242"/>
    </location>
</feature>
<keyword evidence="8" id="KW-1185">Reference proteome</keyword>
<protein>
    <submittedName>
        <fullName evidence="7">Endo-1,6-beta-D-glucanase BGN16.3</fullName>
    </submittedName>
</protein>
<dbReference type="Pfam" id="PF17189">
    <property type="entry name" value="Glyco_hydro_30C"/>
    <property type="match status" value="1"/>
</dbReference>
<feature type="chain" id="PRO_5035813936" evidence="4">
    <location>
        <begin position="24"/>
        <end position="492"/>
    </location>
</feature>
<keyword evidence="3" id="KW-0378">Hydrolase</keyword>
<dbReference type="InterPro" id="IPR013780">
    <property type="entry name" value="Glyco_hydro_b"/>
</dbReference>
<name>A0A8T9CEG9_9HELO</name>
<evidence type="ECO:0000313" key="7">
    <source>
        <dbReference type="EMBL" id="TVY82927.1"/>
    </source>
</evidence>
<dbReference type="InterPro" id="IPR033452">
    <property type="entry name" value="GH30_C"/>
</dbReference>
<feature type="domain" description="Glycosyl hydrolase family 30 beta sandwich" evidence="6">
    <location>
        <begin position="408"/>
        <end position="484"/>
    </location>
</feature>
<dbReference type="Proteomes" id="UP000469558">
    <property type="component" value="Unassembled WGS sequence"/>
</dbReference>
<dbReference type="Pfam" id="PF14587">
    <property type="entry name" value="Glyco_hydr_30_2"/>
    <property type="match status" value="1"/>
</dbReference>
<evidence type="ECO:0000256" key="3">
    <source>
        <dbReference type="ARBA" id="ARBA00022801"/>
    </source>
</evidence>
<dbReference type="InterPro" id="IPR017853">
    <property type="entry name" value="GH"/>
</dbReference>
<dbReference type="AlphaFoldDB" id="A0A8T9CEG9"/>
<reference evidence="7 8" key="1">
    <citation type="submission" date="2018-05" db="EMBL/GenBank/DDBJ databases">
        <title>Genome sequencing and assembly of the regulated plant pathogen Lachnellula willkommii and related sister species for the development of diagnostic species identification markers.</title>
        <authorList>
            <person name="Giroux E."/>
            <person name="Bilodeau G."/>
        </authorList>
    </citation>
    <scope>NUCLEOTIDE SEQUENCE [LARGE SCALE GENOMIC DNA]</scope>
    <source>
        <strain evidence="7 8">CBS 268.59</strain>
    </source>
</reference>
<organism evidence="7 8">
    <name type="scientific">Lachnellula suecica</name>
    <dbReference type="NCBI Taxonomy" id="602035"/>
    <lineage>
        <taxon>Eukaryota</taxon>
        <taxon>Fungi</taxon>
        <taxon>Dikarya</taxon>
        <taxon>Ascomycota</taxon>
        <taxon>Pezizomycotina</taxon>
        <taxon>Leotiomycetes</taxon>
        <taxon>Helotiales</taxon>
        <taxon>Lachnaceae</taxon>
        <taxon>Lachnellula</taxon>
    </lineage>
</organism>
<sequence length="492" mass="52493">MLPSATRAALGAQFILTLGFGLAASISNSNDTVDSTISTSSITVDLSTRYQTIDGFGFSGYFGPASTIEGLPAAQQKQTLDLLFNTTTGAGFTILRNGITVDVIQPKGPTLANGTATYAWDHSDSGQVWLSQQAQKYGVKRFFADSWSAPAFMKTNDNEDEGGYLCGVTDATCKTGDWRQAYADLVVQYLKDYQSEGINVTEVGFINEPEYEGSYDSMLSSGTQAADFIKVLHPTLQAAGLGQVGIVCCDGIGWPEQVQSTKELIAAGVEPLLTHITSHFYSGLPSGPMDTTLPVWQTEYALLKATYSDVWYKNGGGDETEGMTWANLIFQGIVQCNLSAYLHLWGVQASGAAGSLISAGFGGPVEASSLLWAYAQWSRHVRPAAVRVEATLTTTIPNVVSKRDLYVIYNSAFENPDGTVSVQIINNGAPDRPFTVGVDSMDVESAQAWLTDSSHIGIFAVNGMALSKSGILSLTVPTQSMVTVLFTPASKA</sequence>
<evidence type="ECO:0000259" key="5">
    <source>
        <dbReference type="Pfam" id="PF14587"/>
    </source>
</evidence>
<dbReference type="Gene3D" id="2.60.40.1180">
    <property type="entry name" value="Golgi alpha-mannosidase II"/>
    <property type="match status" value="1"/>
</dbReference>
<dbReference type="GO" id="GO:0006680">
    <property type="term" value="P:glucosylceramide catabolic process"/>
    <property type="evidence" value="ECO:0007669"/>
    <property type="project" value="TreeGrafter"/>
</dbReference>
<evidence type="ECO:0000256" key="4">
    <source>
        <dbReference type="SAM" id="SignalP"/>
    </source>
</evidence>
<accession>A0A8T9CEG9</accession>
<dbReference type="EMBL" id="QGMK01000257">
    <property type="protein sequence ID" value="TVY82927.1"/>
    <property type="molecule type" value="Genomic_DNA"/>
</dbReference>
<gene>
    <name evidence="7" type="primary">GUN16</name>
    <name evidence="7" type="ORF">LSUE1_G002270</name>
</gene>